<evidence type="ECO:0000259" key="12">
    <source>
        <dbReference type="PROSITE" id="PS51741"/>
    </source>
</evidence>
<dbReference type="CDD" id="cd11761">
    <property type="entry name" value="SH3_FCHSD_1"/>
    <property type="match status" value="1"/>
</dbReference>
<keyword evidence="9" id="KW-0175">Coiled coil</keyword>
<organism evidence="13 14">
    <name type="scientific">Psylliodes chrysocephalus</name>
    <dbReference type="NCBI Taxonomy" id="3402493"/>
    <lineage>
        <taxon>Eukaryota</taxon>
        <taxon>Metazoa</taxon>
        <taxon>Ecdysozoa</taxon>
        <taxon>Arthropoda</taxon>
        <taxon>Hexapoda</taxon>
        <taxon>Insecta</taxon>
        <taxon>Pterygota</taxon>
        <taxon>Neoptera</taxon>
        <taxon>Endopterygota</taxon>
        <taxon>Coleoptera</taxon>
        <taxon>Polyphaga</taxon>
        <taxon>Cucujiformia</taxon>
        <taxon>Chrysomeloidea</taxon>
        <taxon>Chrysomelidae</taxon>
        <taxon>Galerucinae</taxon>
        <taxon>Alticini</taxon>
        <taxon>Psylliodes</taxon>
    </lineage>
</organism>
<evidence type="ECO:0000256" key="10">
    <source>
        <dbReference type="SAM" id="MobiDB-lite"/>
    </source>
</evidence>
<dbReference type="SUPFAM" id="SSF50044">
    <property type="entry name" value="SH3-domain"/>
    <property type="match status" value="2"/>
</dbReference>
<evidence type="ECO:0000259" key="11">
    <source>
        <dbReference type="PROSITE" id="PS50002"/>
    </source>
</evidence>
<feature type="compositionally biased region" description="Acidic residues" evidence="10">
    <location>
        <begin position="777"/>
        <end position="798"/>
    </location>
</feature>
<evidence type="ECO:0000256" key="4">
    <source>
        <dbReference type="ARBA" id="ARBA00022737"/>
    </source>
</evidence>
<dbReference type="AlphaFoldDB" id="A0A9P0DAS2"/>
<dbReference type="EMBL" id="OV651819">
    <property type="protein sequence ID" value="CAH1113328.1"/>
    <property type="molecule type" value="Genomic_DNA"/>
</dbReference>
<dbReference type="InterPro" id="IPR001452">
    <property type="entry name" value="SH3_domain"/>
</dbReference>
<feature type="domain" description="F-BAR" evidence="12">
    <location>
        <begin position="11"/>
        <end position="289"/>
    </location>
</feature>
<keyword evidence="6" id="KW-0966">Cell projection</keyword>
<dbReference type="GO" id="GO:0051495">
    <property type="term" value="P:positive regulation of cytoskeleton organization"/>
    <property type="evidence" value="ECO:0007669"/>
    <property type="project" value="UniProtKB-ARBA"/>
</dbReference>
<comment type="subcellular location">
    <subcellularLocation>
        <location evidence="1">Cell projection</location>
    </subcellularLocation>
    <subcellularLocation>
        <location evidence="2">Cytoplasmic vesicle</location>
    </subcellularLocation>
</comment>
<accession>A0A9P0DAS2</accession>
<dbReference type="SMART" id="SM00326">
    <property type="entry name" value="SH3"/>
    <property type="match status" value="2"/>
</dbReference>
<feature type="region of interest" description="Disordered" evidence="10">
    <location>
        <begin position="777"/>
        <end position="821"/>
    </location>
</feature>
<feature type="compositionally biased region" description="Acidic residues" evidence="10">
    <location>
        <begin position="856"/>
        <end position="866"/>
    </location>
</feature>
<dbReference type="InterPro" id="IPR001060">
    <property type="entry name" value="FCH_dom"/>
</dbReference>
<evidence type="ECO:0000256" key="6">
    <source>
        <dbReference type="ARBA" id="ARBA00023273"/>
    </source>
</evidence>
<dbReference type="Gene3D" id="1.20.1270.60">
    <property type="entry name" value="Arfaptin homology (AH) domain/BAR domain"/>
    <property type="match status" value="1"/>
</dbReference>
<keyword evidence="3 8" id="KW-0728">SH3 domain</keyword>
<dbReference type="SMART" id="SM00055">
    <property type="entry name" value="FCH"/>
    <property type="match status" value="1"/>
</dbReference>
<dbReference type="FunFam" id="1.20.1270.60:FF:000039">
    <property type="entry name" value="FCH and double SH3 domains protein"/>
    <property type="match status" value="1"/>
</dbReference>
<dbReference type="PROSITE" id="PS51741">
    <property type="entry name" value="F_BAR"/>
    <property type="match status" value="1"/>
</dbReference>
<dbReference type="FunFam" id="2.30.30.40:FF:000107">
    <property type="entry name" value="FCH and double SH3 domains 1"/>
    <property type="match status" value="1"/>
</dbReference>
<evidence type="ECO:0000256" key="5">
    <source>
        <dbReference type="ARBA" id="ARBA00023121"/>
    </source>
</evidence>
<dbReference type="GO" id="GO:0031594">
    <property type="term" value="C:neuromuscular junction"/>
    <property type="evidence" value="ECO:0007669"/>
    <property type="project" value="TreeGrafter"/>
</dbReference>
<evidence type="ECO:0000256" key="3">
    <source>
        <dbReference type="ARBA" id="ARBA00022443"/>
    </source>
</evidence>
<feature type="compositionally biased region" description="Basic and acidic residues" evidence="10">
    <location>
        <begin position="1001"/>
        <end position="1017"/>
    </location>
</feature>
<dbReference type="InterPro" id="IPR036028">
    <property type="entry name" value="SH3-like_dom_sf"/>
</dbReference>
<feature type="domain" description="SH3" evidence="11">
    <location>
        <begin position="533"/>
        <end position="594"/>
    </location>
</feature>
<dbReference type="Pfam" id="PF00611">
    <property type="entry name" value="FCH"/>
    <property type="match status" value="1"/>
</dbReference>
<evidence type="ECO:0000313" key="13">
    <source>
        <dbReference type="EMBL" id="CAH1113328.1"/>
    </source>
</evidence>
<feature type="compositionally biased region" description="Low complexity" evidence="10">
    <location>
        <begin position="957"/>
        <end position="971"/>
    </location>
</feature>
<keyword evidence="7" id="KW-0968">Cytoplasmic vesicle</keyword>
<dbReference type="GO" id="GO:0030833">
    <property type="term" value="P:regulation of actin filament polymerization"/>
    <property type="evidence" value="ECO:0007669"/>
    <property type="project" value="TreeGrafter"/>
</dbReference>
<dbReference type="GO" id="GO:0061024">
    <property type="term" value="P:membrane organization"/>
    <property type="evidence" value="ECO:0007669"/>
    <property type="project" value="UniProtKB-ARBA"/>
</dbReference>
<dbReference type="GO" id="GO:0007274">
    <property type="term" value="P:neuromuscular synaptic transmission"/>
    <property type="evidence" value="ECO:0007669"/>
    <property type="project" value="TreeGrafter"/>
</dbReference>
<dbReference type="InterPro" id="IPR035460">
    <property type="entry name" value="FCHSD_SH3_1"/>
</dbReference>
<feature type="domain" description="SH3" evidence="11">
    <location>
        <begin position="649"/>
        <end position="712"/>
    </location>
</feature>
<evidence type="ECO:0000256" key="9">
    <source>
        <dbReference type="PROSITE-ProRule" id="PRU01077"/>
    </source>
</evidence>
<dbReference type="OrthoDB" id="10065861at2759"/>
<dbReference type="GO" id="GO:0055037">
    <property type="term" value="C:recycling endosome"/>
    <property type="evidence" value="ECO:0007669"/>
    <property type="project" value="TreeGrafter"/>
</dbReference>
<dbReference type="PANTHER" id="PTHR15735">
    <property type="entry name" value="FCH AND DOUBLE SH3 DOMAINS PROTEIN"/>
    <property type="match status" value="1"/>
</dbReference>
<name>A0A9P0DAS2_9CUCU</name>
<feature type="compositionally biased region" description="Low complexity" evidence="10">
    <location>
        <begin position="622"/>
        <end position="636"/>
    </location>
</feature>
<feature type="region of interest" description="Disordered" evidence="10">
    <location>
        <begin position="889"/>
        <end position="1017"/>
    </location>
</feature>
<dbReference type="FunFam" id="2.30.30.40:FF:000155">
    <property type="entry name" value="FCH and double SH3 domains protein"/>
    <property type="match status" value="1"/>
</dbReference>
<dbReference type="Gene3D" id="2.30.30.40">
    <property type="entry name" value="SH3 Domains"/>
    <property type="match status" value="2"/>
</dbReference>
<protein>
    <submittedName>
        <fullName evidence="13">Uncharacterized protein</fullName>
    </submittedName>
</protein>
<dbReference type="Pfam" id="PF00018">
    <property type="entry name" value="SH3_1"/>
    <property type="match status" value="2"/>
</dbReference>
<gene>
    <name evidence="13" type="ORF">PSYICH_LOCUS13524</name>
</gene>
<evidence type="ECO:0000313" key="14">
    <source>
        <dbReference type="Proteomes" id="UP001153636"/>
    </source>
</evidence>
<evidence type="ECO:0000256" key="8">
    <source>
        <dbReference type="PROSITE-ProRule" id="PRU00192"/>
    </source>
</evidence>
<evidence type="ECO:0000256" key="2">
    <source>
        <dbReference type="ARBA" id="ARBA00004541"/>
    </source>
</evidence>
<feature type="compositionally biased region" description="Polar residues" evidence="10">
    <location>
        <begin position="637"/>
        <end position="648"/>
    </location>
</feature>
<dbReference type="GO" id="GO:0008289">
    <property type="term" value="F:lipid binding"/>
    <property type="evidence" value="ECO:0007669"/>
    <property type="project" value="UniProtKB-KW"/>
</dbReference>
<keyword evidence="14" id="KW-1185">Reference proteome</keyword>
<dbReference type="SUPFAM" id="SSF103657">
    <property type="entry name" value="BAR/IMD domain-like"/>
    <property type="match status" value="1"/>
</dbReference>
<dbReference type="InterPro" id="IPR031160">
    <property type="entry name" value="F_BAR_dom"/>
</dbReference>
<feature type="region of interest" description="Disordered" evidence="10">
    <location>
        <begin position="616"/>
        <end position="648"/>
    </location>
</feature>
<dbReference type="Proteomes" id="UP001153636">
    <property type="component" value="Chromosome 7"/>
</dbReference>
<feature type="compositionally biased region" description="Polar residues" evidence="10">
    <location>
        <begin position="802"/>
        <end position="815"/>
    </location>
</feature>
<dbReference type="PRINTS" id="PR00452">
    <property type="entry name" value="SH3DOMAIN"/>
</dbReference>
<feature type="region of interest" description="Disordered" evidence="10">
    <location>
        <begin position="856"/>
        <end position="876"/>
    </location>
</feature>
<evidence type="ECO:0000256" key="7">
    <source>
        <dbReference type="ARBA" id="ARBA00023329"/>
    </source>
</evidence>
<feature type="compositionally biased region" description="Low complexity" evidence="10">
    <location>
        <begin position="431"/>
        <end position="443"/>
    </location>
</feature>
<proteinExistence type="predicted"/>
<dbReference type="GO" id="GO:0042995">
    <property type="term" value="C:cell projection"/>
    <property type="evidence" value="ECO:0007669"/>
    <property type="project" value="UniProtKB-SubCell"/>
</dbReference>
<sequence length="1017" mass="113929">MQPPPRKGNYAKFLKNLHSEQINKLILKNQHECDLLEDIRTFIIKRSSIEKSYSEALLKISSAYLNKKIPNIPDIKLDGGDERWNMWNVWRTVLEENEKLARARLAAVEVFQQQIADDAKILRAHKIQTAKKCVDQLALVQKELQLCVQDVDKTKKLYFDEEHGAHEVRDKARDIEEKLKKKKGSFFQSITSLQKNSAKVSTKRDQLEEKSTGARNDYLLCLAAANAHQTRYFVVDLQLCMTTMESGVYDKVAEYLSLMGRTELLTCSAMQNSFSTIRDQAKQLTRDYNLQCCYLYYPVLKQHIHYEFDPCDSDPVDRVTAEHDSSSATLSKEARRWATKIARENNTIKESIRKMQIYHALKESGQKVDPNDQNGPDLDTKIEEMKQNVRRAETAKAKAEARIECLRLGGVNVEEWLQEAETLNVQDIQRSTSSLSENPSSESFYDSDFADGEPSVPLDASRTEVVIKEEVERRESHHSDHYESAEVDVMLEQERQRIEQLTAGWDDPIQVDWGADEGAEESERARQEAVPSVPLLKCTALYSYTAQNPDELTIVENEQLEVVGEGDGDGWLRARNYRGEEGYVPQNYLDIEREQSVTTPGLQTQISFSSVDYTVDNEEESAQQQTETTQSPEQISVISIPQKTPEDGSTPSYCIALYDYEGEGGEELSFEEGQIIKILSRCAHSIDDGWWQGELDGHIGNFPSLVVEECDEFGEPLVNEWDETPPQSAPPVFTPPDIPEYLADAEEGEEIAISSPPLQPPPPAPPLGADDLDEEAINEDAITQDDEPEEYEEEEETAATESAGTKNGQTTATSSQKDRGFAMSLSRDQQFHYGSQFDSTGADIGVPTIDVPSVEIVDEDSQEVDQEEHQDNSDFGLCAASIVITAATPMIEEASPFPPPEEEEEEATVNHKDEADEPSSTVPDEDETKPPSTRQETIEDSEEVFDDHHVDTPFVVSSSTGSDGETTGPSTAENSVSQAPPPVDAEPKQVVGGRASIPDELEPHQLARLQDLKESNA</sequence>
<dbReference type="InterPro" id="IPR027267">
    <property type="entry name" value="AH/BAR_dom_sf"/>
</dbReference>
<keyword evidence="5" id="KW-0446">Lipid-binding</keyword>
<dbReference type="GO" id="GO:1902905">
    <property type="term" value="P:positive regulation of supramolecular fiber organization"/>
    <property type="evidence" value="ECO:0007669"/>
    <property type="project" value="UniProtKB-ARBA"/>
</dbReference>
<evidence type="ECO:0000256" key="1">
    <source>
        <dbReference type="ARBA" id="ARBA00004316"/>
    </source>
</evidence>
<dbReference type="PROSITE" id="PS50002">
    <property type="entry name" value="SH3"/>
    <property type="match status" value="2"/>
</dbReference>
<dbReference type="PANTHER" id="PTHR15735:SF21">
    <property type="entry name" value="PROTEIN NERVOUS WRECK"/>
    <property type="match status" value="1"/>
</dbReference>
<keyword evidence="4" id="KW-0677">Repeat</keyword>
<reference evidence="13" key="1">
    <citation type="submission" date="2022-01" db="EMBL/GenBank/DDBJ databases">
        <authorList>
            <person name="King R."/>
        </authorList>
    </citation>
    <scope>NUCLEOTIDE SEQUENCE</scope>
</reference>
<feature type="region of interest" description="Disordered" evidence="10">
    <location>
        <begin position="428"/>
        <end position="457"/>
    </location>
</feature>